<dbReference type="AlphaFoldDB" id="A0A3M2HQR8"/>
<protein>
    <submittedName>
        <fullName evidence="1">Uncharacterized protein</fullName>
    </submittedName>
</protein>
<evidence type="ECO:0000313" key="1">
    <source>
        <dbReference type="EMBL" id="RMH89689.1"/>
    </source>
</evidence>
<evidence type="ECO:0000313" key="2">
    <source>
        <dbReference type="Proteomes" id="UP000269774"/>
    </source>
</evidence>
<proteinExistence type="predicted"/>
<accession>A0A3M2HQR8</accession>
<reference evidence="1 2" key="1">
    <citation type="submission" date="2018-10" db="EMBL/GenBank/DDBJ databases">
        <title>Pseudomonas zhaodongensis NEAU-ST5-21(T) genome.</title>
        <authorList>
            <person name="Peng J."/>
            <person name="Liu Z.-P."/>
        </authorList>
    </citation>
    <scope>NUCLEOTIDE SEQUENCE [LARGE SCALE GENOMIC DNA]</scope>
    <source>
        <strain evidence="1 2">NEAU-ST5-21</strain>
    </source>
</reference>
<dbReference type="EMBL" id="RFFM01000002">
    <property type="protein sequence ID" value="RMH89689.1"/>
    <property type="molecule type" value="Genomic_DNA"/>
</dbReference>
<dbReference type="Proteomes" id="UP000269774">
    <property type="component" value="Unassembled WGS sequence"/>
</dbReference>
<name>A0A3M2HQR8_9GAMM</name>
<gene>
    <name evidence="1" type="ORF">EA797_09010</name>
</gene>
<sequence>MGREFEPFVFNEWLFSESSRTEMLVEAVSSEMMGVGINDRLCVACRLTQPIRALSSLLH</sequence>
<comment type="caution">
    <text evidence="1">The sequence shown here is derived from an EMBL/GenBank/DDBJ whole genome shotgun (WGS) entry which is preliminary data.</text>
</comment>
<keyword evidence="2" id="KW-1185">Reference proteome</keyword>
<organism evidence="1 2">
    <name type="scientific">Stutzerimonas zhaodongensis</name>
    <dbReference type="NCBI Taxonomy" id="1176257"/>
    <lineage>
        <taxon>Bacteria</taxon>
        <taxon>Pseudomonadati</taxon>
        <taxon>Pseudomonadota</taxon>
        <taxon>Gammaproteobacteria</taxon>
        <taxon>Pseudomonadales</taxon>
        <taxon>Pseudomonadaceae</taxon>
        <taxon>Stutzerimonas</taxon>
    </lineage>
</organism>